<comment type="caution">
    <text evidence="6">The sequence shown here is derived from an EMBL/GenBank/DDBJ whole genome shotgun (WGS) entry which is preliminary data.</text>
</comment>
<protein>
    <submittedName>
        <fullName evidence="6">AcrR family transcriptional regulator</fullName>
    </submittedName>
</protein>
<dbReference type="InterPro" id="IPR009057">
    <property type="entry name" value="Homeodomain-like_sf"/>
</dbReference>
<dbReference type="PANTHER" id="PTHR30055">
    <property type="entry name" value="HTH-TYPE TRANSCRIPTIONAL REGULATOR RUTR"/>
    <property type="match status" value="1"/>
</dbReference>
<name>A0A9X2GJY9_9ACTN</name>
<dbReference type="Proteomes" id="UP001139648">
    <property type="component" value="Unassembled WGS sequence"/>
</dbReference>
<dbReference type="SUPFAM" id="SSF48498">
    <property type="entry name" value="Tetracyclin repressor-like, C-terminal domain"/>
    <property type="match status" value="1"/>
</dbReference>
<dbReference type="InterPro" id="IPR050109">
    <property type="entry name" value="HTH-type_TetR-like_transc_reg"/>
</dbReference>
<dbReference type="InterPro" id="IPR036271">
    <property type="entry name" value="Tet_transcr_reg_TetR-rel_C_sf"/>
</dbReference>
<accession>A0A9X2GJY9</accession>
<dbReference type="InterPro" id="IPR025996">
    <property type="entry name" value="MT1864/Rv1816-like_C"/>
</dbReference>
<dbReference type="Pfam" id="PF00440">
    <property type="entry name" value="TetR_N"/>
    <property type="match status" value="1"/>
</dbReference>
<reference evidence="6" key="1">
    <citation type="submission" date="2022-06" db="EMBL/GenBank/DDBJ databases">
        <title>Sequencing the genomes of 1000 actinobacteria strains.</title>
        <authorList>
            <person name="Klenk H.-P."/>
        </authorList>
    </citation>
    <scope>NUCLEOTIDE SEQUENCE</scope>
    <source>
        <strain evidence="6">DSM 46694</strain>
    </source>
</reference>
<dbReference type="GO" id="GO:0000976">
    <property type="term" value="F:transcription cis-regulatory region binding"/>
    <property type="evidence" value="ECO:0007669"/>
    <property type="project" value="TreeGrafter"/>
</dbReference>
<keyword evidence="7" id="KW-1185">Reference proteome</keyword>
<sequence length="191" mass="21034">MAVSARRGAPLTLEEISSTALRLMDQGGVEGLSMRKLAAELDVNPMSLYHHVDNKDALIRLICSTAAQRMELPPDDGSPWQDQLRALALAYHRNALEHPAMWQHLHNHPEIIADRGLVIWQTLYRILRLAGVPEPELRRTSDVLHAFVTGFVIAETTGHLPADEVERGFDTAIRLIIGGLAGLSGPSERSA</sequence>
<keyword evidence="2 4" id="KW-0238">DNA-binding</keyword>
<evidence type="ECO:0000256" key="3">
    <source>
        <dbReference type="ARBA" id="ARBA00023163"/>
    </source>
</evidence>
<feature type="domain" description="HTH tetR-type" evidence="5">
    <location>
        <begin position="10"/>
        <end position="70"/>
    </location>
</feature>
<dbReference type="SUPFAM" id="SSF46689">
    <property type="entry name" value="Homeodomain-like"/>
    <property type="match status" value="1"/>
</dbReference>
<dbReference type="PANTHER" id="PTHR30055:SF151">
    <property type="entry name" value="TRANSCRIPTIONAL REGULATORY PROTEIN"/>
    <property type="match status" value="1"/>
</dbReference>
<keyword evidence="1" id="KW-0805">Transcription regulation</keyword>
<evidence type="ECO:0000256" key="1">
    <source>
        <dbReference type="ARBA" id="ARBA00023015"/>
    </source>
</evidence>
<dbReference type="PROSITE" id="PS50977">
    <property type="entry name" value="HTH_TETR_2"/>
    <property type="match status" value="1"/>
</dbReference>
<evidence type="ECO:0000256" key="4">
    <source>
        <dbReference type="PROSITE-ProRule" id="PRU00335"/>
    </source>
</evidence>
<evidence type="ECO:0000313" key="7">
    <source>
        <dbReference type="Proteomes" id="UP001139648"/>
    </source>
</evidence>
<evidence type="ECO:0000313" key="6">
    <source>
        <dbReference type="EMBL" id="MCP2359082.1"/>
    </source>
</evidence>
<evidence type="ECO:0000256" key="2">
    <source>
        <dbReference type="ARBA" id="ARBA00023125"/>
    </source>
</evidence>
<dbReference type="Pfam" id="PF13305">
    <property type="entry name" value="TetR_C_33"/>
    <property type="match status" value="1"/>
</dbReference>
<proteinExistence type="predicted"/>
<dbReference type="AlphaFoldDB" id="A0A9X2GJY9"/>
<dbReference type="EMBL" id="JAMZEB010000002">
    <property type="protein sequence ID" value="MCP2359082.1"/>
    <property type="molecule type" value="Genomic_DNA"/>
</dbReference>
<dbReference type="InterPro" id="IPR001647">
    <property type="entry name" value="HTH_TetR"/>
</dbReference>
<feature type="DNA-binding region" description="H-T-H motif" evidence="4">
    <location>
        <begin position="33"/>
        <end position="52"/>
    </location>
</feature>
<organism evidence="6 7">
    <name type="scientific">Nonomuraea thailandensis</name>
    <dbReference type="NCBI Taxonomy" id="1188745"/>
    <lineage>
        <taxon>Bacteria</taxon>
        <taxon>Bacillati</taxon>
        <taxon>Actinomycetota</taxon>
        <taxon>Actinomycetes</taxon>
        <taxon>Streptosporangiales</taxon>
        <taxon>Streptosporangiaceae</taxon>
        <taxon>Nonomuraea</taxon>
    </lineage>
</organism>
<evidence type="ECO:0000259" key="5">
    <source>
        <dbReference type="PROSITE" id="PS50977"/>
    </source>
</evidence>
<keyword evidence="3" id="KW-0804">Transcription</keyword>
<gene>
    <name evidence="6" type="ORF">HD597_006102</name>
</gene>
<dbReference type="Gene3D" id="1.10.357.10">
    <property type="entry name" value="Tetracycline Repressor, domain 2"/>
    <property type="match status" value="1"/>
</dbReference>
<dbReference type="GO" id="GO:0003700">
    <property type="term" value="F:DNA-binding transcription factor activity"/>
    <property type="evidence" value="ECO:0007669"/>
    <property type="project" value="TreeGrafter"/>
</dbReference>
<dbReference type="RefSeq" id="WP_253746308.1">
    <property type="nucleotide sequence ID" value="NZ_BAABKA010000007.1"/>
</dbReference>